<dbReference type="PANTHER" id="PTHR30213">
    <property type="entry name" value="INNER MEMBRANE PROTEIN YHJD"/>
    <property type="match status" value="1"/>
</dbReference>
<reference evidence="7 8" key="1">
    <citation type="submission" date="2016-12" db="EMBL/GenBank/DDBJ databases">
        <authorList>
            <person name="Song W.-J."/>
            <person name="Kurnit D.M."/>
        </authorList>
    </citation>
    <scope>NUCLEOTIDE SEQUENCE [LARGE SCALE GENOMIC DNA]</scope>
    <source>
        <strain evidence="7 8">IMCC3135</strain>
    </source>
</reference>
<feature type="transmembrane region" description="Helical" evidence="6">
    <location>
        <begin position="192"/>
        <end position="212"/>
    </location>
</feature>
<sequence length="316" mass="34467">MSVETGRGRRAHTPYRIGLRGWWDIARRLFVSIGEQNMSILAAGVAFYSLLAIFPALAAIVTTYALLADPQTVVTHLEKAQNFLPGDVMSIFTEQLTALSSQPSEGLSFQLIFGLLLALWSAHKGVDALTAAIGVAYKEPETRSFIRLNLLTYMMTAAAVLFVVVILSLLVVLPSITALLYLPDWWNTLIPVARWIVFVAVVSLAIATLYRFAPSRRPAKWKWLSTGAVLATVLWLTGSALFSVYVSQFGTYNETYGALGAIVVLLLWLFISSYAIIIGAALNAEMEYQTVSDTTLGQSRPMGERGAVVADTLPGD</sequence>
<proteinExistence type="predicted"/>
<dbReference type="Proteomes" id="UP000250079">
    <property type="component" value="Chromosome"/>
</dbReference>
<evidence type="ECO:0000313" key="7">
    <source>
        <dbReference type="EMBL" id="ASJ75535.1"/>
    </source>
</evidence>
<evidence type="ECO:0000256" key="5">
    <source>
        <dbReference type="ARBA" id="ARBA00023136"/>
    </source>
</evidence>
<evidence type="ECO:0000256" key="2">
    <source>
        <dbReference type="ARBA" id="ARBA00022475"/>
    </source>
</evidence>
<evidence type="ECO:0000256" key="3">
    <source>
        <dbReference type="ARBA" id="ARBA00022692"/>
    </source>
</evidence>
<protein>
    <submittedName>
        <fullName evidence="7">Uncharacterized protein</fullName>
    </submittedName>
</protein>
<accession>A0A2Z2NYL9</accession>
<feature type="transmembrane region" description="Helical" evidence="6">
    <location>
        <begin position="148"/>
        <end position="172"/>
    </location>
</feature>
<dbReference type="AlphaFoldDB" id="A0A2Z2NYL9"/>
<keyword evidence="8" id="KW-1185">Reference proteome</keyword>
<dbReference type="Pfam" id="PF03631">
    <property type="entry name" value="Virul_fac_BrkB"/>
    <property type="match status" value="1"/>
</dbReference>
<dbReference type="PIRSF" id="PIRSF035875">
    <property type="entry name" value="RNase_BN"/>
    <property type="match status" value="1"/>
</dbReference>
<keyword evidence="5 6" id="KW-0472">Membrane</keyword>
<keyword evidence="4 6" id="KW-1133">Transmembrane helix</keyword>
<dbReference type="EMBL" id="CP018632">
    <property type="protein sequence ID" value="ASJ75535.1"/>
    <property type="molecule type" value="Genomic_DNA"/>
</dbReference>
<feature type="transmembrane region" description="Helical" evidence="6">
    <location>
        <begin position="40"/>
        <end position="67"/>
    </location>
</feature>
<dbReference type="GO" id="GO:0005886">
    <property type="term" value="C:plasma membrane"/>
    <property type="evidence" value="ECO:0007669"/>
    <property type="project" value="UniProtKB-SubCell"/>
</dbReference>
<comment type="subcellular location">
    <subcellularLocation>
        <location evidence="1">Cell membrane</location>
        <topology evidence="1">Multi-pass membrane protein</topology>
    </subcellularLocation>
</comment>
<dbReference type="OrthoDB" id="9808671at2"/>
<feature type="transmembrane region" description="Helical" evidence="6">
    <location>
        <begin position="258"/>
        <end position="282"/>
    </location>
</feature>
<feature type="transmembrane region" description="Helical" evidence="6">
    <location>
        <begin position="111"/>
        <end position="136"/>
    </location>
</feature>
<feature type="transmembrane region" description="Helical" evidence="6">
    <location>
        <begin position="224"/>
        <end position="246"/>
    </location>
</feature>
<evidence type="ECO:0000313" key="8">
    <source>
        <dbReference type="Proteomes" id="UP000250079"/>
    </source>
</evidence>
<dbReference type="NCBIfam" id="TIGR00765">
    <property type="entry name" value="yihY_not_rbn"/>
    <property type="match status" value="1"/>
</dbReference>
<evidence type="ECO:0000256" key="1">
    <source>
        <dbReference type="ARBA" id="ARBA00004651"/>
    </source>
</evidence>
<name>A0A2Z2NYL9_9GAMM</name>
<keyword evidence="3 6" id="KW-0812">Transmembrane</keyword>
<organism evidence="7 8">
    <name type="scientific">Granulosicoccus antarcticus IMCC3135</name>
    <dbReference type="NCBI Taxonomy" id="1192854"/>
    <lineage>
        <taxon>Bacteria</taxon>
        <taxon>Pseudomonadati</taxon>
        <taxon>Pseudomonadota</taxon>
        <taxon>Gammaproteobacteria</taxon>
        <taxon>Chromatiales</taxon>
        <taxon>Granulosicoccaceae</taxon>
        <taxon>Granulosicoccus</taxon>
    </lineage>
</organism>
<evidence type="ECO:0000256" key="6">
    <source>
        <dbReference type="SAM" id="Phobius"/>
    </source>
</evidence>
<dbReference type="PANTHER" id="PTHR30213:SF0">
    <property type="entry name" value="UPF0761 MEMBRANE PROTEIN YIHY"/>
    <property type="match status" value="1"/>
</dbReference>
<dbReference type="RefSeq" id="WP_088920442.1">
    <property type="nucleotide sequence ID" value="NZ_CP018632.1"/>
</dbReference>
<dbReference type="InterPro" id="IPR017039">
    <property type="entry name" value="Virul_fac_BrkB"/>
</dbReference>
<gene>
    <name evidence="7" type="ORF">IMCC3135_27405</name>
</gene>
<keyword evidence="2" id="KW-1003">Cell membrane</keyword>
<evidence type="ECO:0000256" key="4">
    <source>
        <dbReference type="ARBA" id="ARBA00022989"/>
    </source>
</evidence>
<dbReference type="KEGG" id="gai:IMCC3135_27405"/>